<protein>
    <submittedName>
        <fullName evidence="1">Uncharacterized protein</fullName>
    </submittedName>
</protein>
<accession>A0A0B6Z5V8</accession>
<dbReference type="AlphaFoldDB" id="A0A0B6Z5V8"/>
<sequence length="179" mass="19724">NGGLKRLLHNLRSSYTLDESHQHRTKIQHACSILNEVTELRNQLRAQCEKIFQAAELGKLESVNSAINSMKDKVAKLNSLCAEPLVLSAAESYLSVKRNANTGEGADSSSLKNVSEDQDSLTDQVQKFSSSSFFKSSSTMEPWEVTRLNTEAAFVCLVSVVEDITAKKSAEMVEQLVTI</sequence>
<reference evidence="1" key="1">
    <citation type="submission" date="2014-12" db="EMBL/GenBank/DDBJ databases">
        <title>Insight into the proteome of Arion vulgaris.</title>
        <authorList>
            <person name="Aradska J."/>
            <person name="Bulat T."/>
            <person name="Smidak R."/>
            <person name="Sarate P."/>
            <person name="Gangsoo J."/>
            <person name="Sialana F."/>
            <person name="Bilban M."/>
            <person name="Lubec G."/>
        </authorList>
    </citation>
    <scope>NUCLEOTIDE SEQUENCE</scope>
    <source>
        <tissue evidence="1">Skin</tissue>
    </source>
</reference>
<gene>
    <name evidence="1" type="primary">ORF47779</name>
</gene>
<feature type="non-terminal residue" evidence="1">
    <location>
        <position position="1"/>
    </location>
</feature>
<feature type="non-terminal residue" evidence="1">
    <location>
        <position position="179"/>
    </location>
</feature>
<evidence type="ECO:0000313" key="1">
    <source>
        <dbReference type="EMBL" id="CEK63286.1"/>
    </source>
</evidence>
<dbReference type="EMBL" id="HACG01016421">
    <property type="protein sequence ID" value="CEK63286.1"/>
    <property type="molecule type" value="Transcribed_RNA"/>
</dbReference>
<organism evidence="1">
    <name type="scientific">Arion vulgaris</name>
    <dbReference type="NCBI Taxonomy" id="1028688"/>
    <lineage>
        <taxon>Eukaryota</taxon>
        <taxon>Metazoa</taxon>
        <taxon>Spiralia</taxon>
        <taxon>Lophotrochozoa</taxon>
        <taxon>Mollusca</taxon>
        <taxon>Gastropoda</taxon>
        <taxon>Heterobranchia</taxon>
        <taxon>Euthyneura</taxon>
        <taxon>Panpulmonata</taxon>
        <taxon>Eupulmonata</taxon>
        <taxon>Stylommatophora</taxon>
        <taxon>Helicina</taxon>
        <taxon>Arionoidea</taxon>
        <taxon>Arionidae</taxon>
        <taxon>Arion</taxon>
    </lineage>
</organism>
<name>A0A0B6Z5V8_9EUPU</name>
<proteinExistence type="predicted"/>